<dbReference type="Proteomes" id="UP000000493">
    <property type="component" value="Chromosome"/>
</dbReference>
<protein>
    <recommendedName>
        <fullName evidence="3">NACHT domain-containing protein</fullName>
    </recommendedName>
</protein>
<evidence type="ECO:0008006" key="3">
    <source>
        <dbReference type="Google" id="ProtNLM"/>
    </source>
</evidence>
<dbReference type="InterPro" id="IPR027417">
    <property type="entry name" value="P-loop_NTPase"/>
</dbReference>
<accession>A0A7U3ZH14</accession>
<organism evidence="1 2">
    <name type="scientific">Runella slithyformis (strain ATCC 29530 / DSM 19594 / LMG 11500 / NCIMB 11436 / LSU 4)</name>
    <dbReference type="NCBI Taxonomy" id="761193"/>
    <lineage>
        <taxon>Bacteria</taxon>
        <taxon>Pseudomonadati</taxon>
        <taxon>Bacteroidota</taxon>
        <taxon>Cytophagia</taxon>
        <taxon>Cytophagales</taxon>
        <taxon>Spirosomataceae</taxon>
        <taxon>Runella</taxon>
    </lineage>
</organism>
<sequence length="933" mass="108770">MWYDAKQKNLILKELDFLKKGNQNNSNLKLEILDSIQDLESNTKIILEKVESLNKDVFLGCEGFSSFEPFYDDIFKIQAESILDKLDERTKNYIKAHHNSIKGEIDKPLSDNDDIPEIVYPKNKEIYIAQGYQSVVYNKREHRKLFLTAFDFDRISKKGEDVGKLLLEVLVNPNSNLKPIVILGNPGAGKSMFSKVFTAKLCDTTDYIPFLIRLRDVASSSSNISEHINKGIAKTIGLQEINWIEWAKLFKTRIPVILLDGFDELMQSSSIELNGYINSIKALQETAIHNDICLKVILTSRIAVMQDVSIPDGTFILKLNTFDNQRKNLWINKWNSFQTKNKYQFNLPNDRKISELSQEPLLLFMLAVYDFPSSDLQKITSNDSFNQSKLYDSLLNSFGLRQLEKEDEYLNGNSEHKKKEEEMFRLRLGLISLLMFLTDSTNKDISRLDEELKVCKLDSSKIKPIDVLTGFFFVHQNKSTSENDIESYNYEFLHKSFGEFLAADFLLRIAFKQKDRQNKDIELFRFCFGYNWLHKHPEIQRFLFEHAPHVFDPNRNDQERIIEAIQDALEGLFDKSINDLPISRFTIIPPKSKIEHIAIYSQNLIFLWLALSEPNKKIDFDIISASSSTQLGSTKGSEEVFNFSSQDRDETVQSKLHWKRITHLWQLVGNNHSVAKLNEWVNVSEDEKITLVKRKKRREIKNNFSESALVSCNDFNFLMSLFDIENKYDYRELLNKINSIIKQKPEFKNLCNEVILFRLSDWTLKEQGGLQDIFNYLLKADLSPKQYQLLVEKFISLSGFISDSDCAYIGERIFKNIYDLRGLSGYNLLLLKHLSKFQFIPPVDKVFSHRDDIIERIIIDNLREVNEANSFVIFRNVNEIILNSRIQIHFHYKLFDEIIHNLRYTVGKNPSTDIEYIKLLKNLGEQRLLREST</sequence>
<gene>
    <name evidence="1" type="ordered locus">Runsl_0639</name>
</gene>
<dbReference type="SUPFAM" id="SSF52540">
    <property type="entry name" value="P-loop containing nucleoside triphosphate hydrolases"/>
    <property type="match status" value="1"/>
</dbReference>
<evidence type="ECO:0000313" key="2">
    <source>
        <dbReference type="Proteomes" id="UP000000493"/>
    </source>
</evidence>
<proteinExistence type="predicted"/>
<reference evidence="2" key="1">
    <citation type="submission" date="2011-06" db="EMBL/GenBank/DDBJ databases">
        <title>The complete genome of chromosome of Runella slithyformis DSM 19594.</title>
        <authorList>
            <consortium name="US DOE Joint Genome Institute (JGI-PGF)"/>
            <person name="Lucas S."/>
            <person name="Han J."/>
            <person name="Lapidus A."/>
            <person name="Bruce D."/>
            <person name="Goodwin L."/>
            <person name="Pitluck S."/>
            <person name="Peters L."/>
            <person name="Kyrpides N."/>
            <person name="Mavromatis K."/>
            <person name="Ivanova N."/>
            <person name="Ovchinnikova G."/>
            <person name="Zhang X."/>
            <person name="Misra M."/>
            <person name="Detter J.C."/>
            <person name="Tapia R."/>
            <person name="Han C."/>
            <person name="Land M."/>
            <person name="Hauser L."/>
            <person name="Markowitz V."/>
            <person name="Cheng J.-F."/>
            <person name="Hugenholtz P."/>
            <person name="Woyke T."/>
            <person name="Wu D."/>
            <person name="Tindall B."/>
            <person name="Faehrich R."/>
            <person name="Brambilla E."/>
            <person name="Klenk H.-P."/>
            <person name="Eisen J.A."/>
        </authorList>
    </citation>
    <scope>NUCLEOTIDE SEQUENCE [LARGE SCALE GENOMIC DNA]</scope>
    <source>
        <strain evidence="2">ATCC 29530 / DSM 19594 / LMG 11500 / NCIMB 11436 / LSU 4</strain>
    </source>
</reference>
<dbReference type="EMBL" id="CP002859">
    <property type="protein sequence ID" value="AEI47082.1"/>
    <property type="molecule type" value="Genomic_DNA"/>
</dbReference>
<reference evidence="1 2" key="2">
    <citation type="journal article" date="2012" name="Stand. Genomic Sci.">
        <title>Complete genome sequence of the aquatic bacterium Runella slithyformis type strain (LSU 4(T)).</title>
        <authorList>
            <person name="Copeland A."/>
            <person name="Zhang X."/>
            <person name="Misra M."/>
            <person name="Lapidus A."/>
            <person name="Nolan M."/>
            <person name="Lucas S."/>
            <person name="Deshpande S."/>
            <person name="Cheng J.F."/>
            <person name="Tapia R."/>
            <person name="Goodwin L.A."/>
            <person name="Pitluck S."/>
            <person name="Liolios K."/>
            <person name="Pagani I."/>
            <person name="Ivanova N."/>
            <person name="Mikhailova N."/>
            <person name="Pati A."/>
            <person name="Chen A."/>
            <person name="Palaniappan K."/>
            <person name="Land M."/>
            <person name="Hauser L."/>
            <person name="Pan C."/>
            <person name="Jeffries C.D."/>
            <person name="Detter J.C."/>
            <person name="Brambilla E.M."/>
            <person name="Rohde M."/>
            <person name="Djao O.D."/>
            <person name="Goker M."/>
            <person name="Sikorski J."/>
            <person name="Tindall B.J."/>
            <person name="Woyke T."/>
            <person name="Bristow J."/>
            <person name="Eisen J.A."/>
            <person name="Markowitz V."/>
            <person name="Hugenholtz P."/>
            <person name="Kyrpides N.C."/>
            <person name="Klenk H.P."/>
            <person name="Mavromatis K."/>
        </authorList>
    </citation>
    <scope>NUCLEOTIDE SEQUENCE [LARGE SCALE GENOMIC DNA]</scope>
    <source>
        <strain evidence="2">ATCC 29530 / DSM 19594 / LMG 11500 / NCIMB 11436 / LSU 4</strain>
    </source>
</reference>
<dbReference type="KEGG" id="rsi:Runsl_0639"/>
<evidence type="ECO:0000313" key="1">
    <source>
        <dbReference type="EMBL" id="AEI47082.1"/>
    </source>
</evidence>
<dbReference type="Gene3D" id="3.40.50.300">
    <property type="entry name" value="P-loop containing nucleotide triphosphate hydrolases"/>
    <property type="match status" value="1"/>
</dbReference>
<name>A0A7U3ZH14_RUNSL</name>
<keyword evidence="2" id="KW-1185">Reference proteome</keyword>
<dbReference type="AlphaFoldDB" id="A0A7U3ZH14"/>